<sequence>MSALTLQFTQAGLDALLSAKAQGLRGRISHMAFGDAAYSPSKTQLTLKSEKERVAIADSDYSDGESSSLKIAGKFEAPLEYAIREIGVYIESSELDAQGLPKLILLGVYSKPNTTLGYRTPDVKVLQWLTLSLAQLPSDSVEVTLGVDNLNLILDKELADLTYVQVQTLHRQLQQEIRLVALEKALA</sequence>
<proteinExistence type="predicted"/>
<dbReference type="KEGG" id="pxi:J5O05_13895"/>
<dbReference type="EMBL" id="CP072133">
    <property type="protein sequence ID" value="QTH70956.1"/>
    <property type="molecule type" value="Genomic_DNA"/>
</dbReference>
<organism evidence="2 3">
    <name type="scientific">Pseudoalteromonas xiamenensis</name>
    <dbReference type="NCBI Taxonomy" id="882626"/>
    <lineage>
        <taxon>Bacteria</taxon>
        <taxon>Pseudomonadati</taxon>
        <taxon>Pseudomonadota</taxon>
        <taxon>Gammaproteobacteria</taxon>
        <taxon>Alteromonadales</taxon>
        <taxon>Pseudoalteromonadaceae</taxon>
        <taxon>Pseudoalteromonas</taxon>
    </lineage>
</organism>
<evidence type="ECO:0000259" key="1">
    <source>
        <dbReference type="Pfam" id="PF12571"/>
    </source>
</evidence>
<name>A0A975DIK5_9GAMM</name>
<evidence type="ECO:0000313" key="2">
    <source>
        <dbReference type="EMBL" id="QTH70956.1"/>
    </source>
</evidence>
<evidence type="ECO:0000313" key="3">
    <source>
        <dbReference type="Proteomes" id="UP000664904"/>
    </source>
</evidence>
<dbReference type="AlphaFoldDB" id="A0A975DIK5"/>
<accession>A0A975DIK5</accession>
<dbReference type="InterPro" id="IPR022225">
    <property type="entry name" value="Phage_tail_fibre_N"/>
</dbReference>
<protein>
    <submittedName>
        <fullName evidence="2">Phage tail protein</fullName>
    </submittedName>
</protein>
<gene>
    <name evidence="2" type="ORF">J5O05_13895</name>
</gene>
<keyword evidence="3" id="KW-1185">Reference proteome</keyword>
<feature type="domain" description="Phage tail fibre protein N-terminal" evidence="1">
    <location>
        <begin position="6"/>
        <end position="94"/>
    </location>
</feature>
<reference evidence="2" key="1">
    <citation type="submission" date="2021-03" db="EMBL/GenBank/DDBJ databases">
        <title>Complete Genome of Pseudoalteromonas xiamenensis STKMTI.2, a new potential marine bacterium producing anti-Vibrio compounds.</title>
        <authorList>
            <person name="Handayani D.P."/>
            <person name="Isnansetyo A."/>
            <person name="Istiqomah I."/>
            <person name="Jumina J."/>
        </authorList>
    </citation>
    <scope>NUCLEOTIDE SEQUENCE</scope>
    <source>
        <strain evidence="2">STKMTI.2</strain>
    </source>
</reference>
<dbReference type="Proteomes" id="UP000664904">
    <property type="component" value="Chromosome"/>
</dbReference>
<dbReference type="RefSeq" id="WP_208842598.1">
    <property type="nucleotide sequence ID" value="NZ_CP072133.1"/>
</dbReference>
<dbReference type="Pfam" id="PF12571">
    <property type="entry name" value="Phage_tail_fib"/>
    <property type="match status" value="1"/>
</dbReference>